<protein>
    <submittedName>
        <fullName evidence="3">Nickel-dependent lactate racemase</fullName>
    </submittedName>
</protein>
<reference evidence="3 4" key="1">
    <citation type="submission" date="2019-03" db="EMBL/GenBank/DDBJ databases">
        <title>Genomic Encyclopedia of Type Strains, Phase IV (KMG-IV): sequencing the most valuable type-strain genomes for metagenomic binning, comparative biology and taxonomic classification.</title>
        <authorList>
            <person name="Goeker M."/>
        </authorList>
    </citation>
    <scope>NUCLEOTIDE SEQUENCE [LARGE SCALE GENOMIC DNA]</scope>
    <source>
        <strain evidence="3 4">DSM 102940</strain>
    </source>
</reference>
<dbReference type="Gene3D" id="3.40.50.11440">
    <property type="match status" value="1"/>
</dbReference>
<dbReference type="GO" id="GO:0050043">
    <property type="term" value="F:lactate racemase activity"/>
    <property type="evidence" value="ECO:0007669"/>
    <property type="project" value="InterPro"/>
</dbReference>
<feature type="domain" description="LarA-like N-terminal" evidence="1">
    <location>
        <begin position="8"/>
        <end position="211"/>
    </location>
</feature>
<keyword evidence="4" id="KW-1185">Reference proteome</keyword>
<dbReference type="InterPro" id="IPR048068">
    <property type="entry name" value="LarA-like"/>
</dbReference>
<dbReference type="Pfam" id="PF21113">
    <property type="entry name" value="LarA_C"/>
    <property type="match status" value="1"/>
</dbReference>
<dbReference type="AlphaFoldDB" id="A0A4R2KLP6"/>
<dbReference type="InterPro" id="IPR048520">
    <property type="entry name" value="LarA_C"/>
</dbReference>
<dbReference type="Pfam" id="PF09861">
    <property type="entry name" value="Lar_N"/>
    <property type="match status" value="1"/>
</dbReference>
<dbReference type="InterPro" id="IPR043166">
    <property type="entry name" value="LarA-like_C"/>
</dbReference>
<evidence type="ECO:0000313" key="4">
    <source>
        <dbReference type="Proteomes" id="UP000294919"/>
    </source>
</evidence>
<name>A0A4R2KLP6_9FIRM</name>
<evidence type="ECO:0000259" key="2">
    <source>
        <dbReference type="Pfam" id="PF21113"/>
    </source>
</evidence>
<dbReference type="Proteomes" id="UP000294919">
    <property type="component" value="Unassembled WGS sequence"/>
</dbReference>
<comment type="caution">
    <text evidence="3">The sequence shown here is derived from an EMBL/GenBank/DDBJ whole genome shotgun (WGS) entry which is preliminary data.</text>
</comment>
<dbReference type="RefSeq" id="WP_132245345.1">
    <property type="nucleotide sequence ID" value="NZ_SLWV01000012.1"/>
</dbReference>
<dbReference type="InterPro" id="IPR018657">
    <property type="entry name" value="LarA-like_N"/>
</dbReference>
<proteinExistence type="predicted"/>
<evidence type="ECO:0000259" key="1">
    <source>
        <dbReference type="Pfam" id="PF09861"/>
    </source>
</evidence>
<dbReference type="PANTHER" id="PTHR33171">
    <property type="entry name" value="LAR_N DOMAIN-CONTAINING PROTEIN"/>
    <property type="match status" value="1"/>
</dbReference>
<gene>
    <name evidence="3" type="ORF">EV214_11282</name>
</gene>
<sequence>MYTLKMKYGRGTVDVSIPKKNLLKVIESNSSKEKSKTQEEVIIDALANPIASARLKQLVHQGEKVCVVISDVTRLWQKMSMYLPYIVEELNNGGVKDEDILFISATGSHREQTKEEHTLLLGEKLSERFEVINHNCHDEENLTYLGKTRFGTPVMVNKKALECDHIILTGAIVFHLLAGWGGGKKSVLPGICSYESIMKNHALSLSPNAGEGSNPLVKSGYTENNPLHQDMLEATSFVKPTFMFNVIMDKEGRISHAVAGNYIKAHEAGCKIVDQIDGVAIEEKADLVIATAGGYPKDINLYQTCKTVINAKEAVKKGGTMIILSQCTEGFGNDHVQEMIRNYDTVEERETALREDYSIAKYIGYFMSEVAQEFLFILVGDMDQKLVEKANMKVVSTIEKALEIAYEEKGKDLKTYLMPYGANTLPKFLK</sequence>
<feature type="domain" description="Lactate racemase C-terminal" evidence="2">
    <location>
        <begin position="283"/>
        <end position="422"/>
    </location>
</feature>
<dbReference type="Gene3D" id="3.90.226.30">
    <property type="match status" value="1"/>
</dbReference>
<evidence type="ECO:0000313" key="3">
    <source>
        <dbReference type="EMBL" id="TCO74603.1"/>
    </source>
</evidence>
<dbReference type="NCBIfam" id="NF033504">
    <property type="entry name" value="Ni_dep_LarA"/>
    <property type="match status" value="1"/>
</dbReference>
<dbReference type="OrthoDB" id="9770545at2"/>
<dbReference type="EMBL" id="SLWV01000012">
    <property type="protein sequence ID" value="TCO74603.1"/>
    <property type="molecule type" value="Genomic_DNA"/>
</dbReference>
<dbReference type="PANTHER" id="PTHR33171:SF17">
    <property type="entry name" value="LARA-LIKE N-TERMINAL DOMAIN-CONTAINING PROTEIN"/>
    <property type="match status" value="1"/>
</dbReference>
<dbReference type="InterPro" id="IPR047926">
    <property type="entry name" value="Ni_dep_LarA"/>
</dbReference>
<organism evidence="3 4">
    <name type="scientific">Marinisporobacter balticus</name>
    <dbReference type="NCBI Taxonomy" id="2018667"/>
    <lineage>
        <taxon>Bacteria</taxon>
        <taxon>Bacillati</taxon>
        <taxon>Bacillota</taxon>
        <taxon>Clostridia</taxon>
        <taxon>Peptostreptococcales</taxon>
        <taxon>Thermotaleaceae</taxon>
        <taxon>Marinisporobacter</taxon>
    </lineage>
</organism>
<accession>A0A4R2KLP6</accession>